<feature type="compositionally biased region" description="Basic residues" evidence="1">
    <location>
        <begin position="32"/>
        <end position="44"/>
    </location>
</feature>
<proteinExistence type="predicted"/>
<feature type="region of interest" description="Disordered" evidence="1">
    <location>
        <begin position="1"/>
        <end position="44"/>
    </location>
</feature>
<feature type="compositionally biased region" description="Low complexity" evidence="1">
    <location>
        <begin position="1"/>
        <end position="10"/>
    </location>
</feature>
<feature type="region of interest" description="Disordered" evidence="1">
    <location>
        <begin position="62"/>
        <end position="98"/>
    </location>
</feature>
<dbReference type="Proteomes" id="UP001341281">
    <property type="component" value="Chromosome 07"/>
</dbReference>
<accession>A0AAQ3U3F1</accession>
<protein>
    <submittedName>
        <fullName evidence="2">Uncharacterized protein</fullName>
    </submittedName>
</protein>
<sequence>MPTRGSAPRSRAPPRPRVAAPVSLSSPAHARLATRRTRGGRKTKGVILQIYPPGFCYPANEELTQKQPLIEELEDEQEDPQPTIDPITEEAPSDPSGE</sequence>
<reference evidence="2 3" key="1">
    <citation type="submission" date="2024-02" db="EMBL/GenBank/DDBJ databases">
        <title>High-quality chromosome-scale genome assembly of Pensacola bahiagrass (Paspalum notatum Flugge var. saurae).</title>
        <authorList>
            <person name="Vega J.M."/>
            <person name="Podio M."/>
            <person name="Orjuela J."/>
            <person name="Siena L.A."/>
            <person name="Pessino S.C."/>
            <person name="Combes M.C."/>
            <person name="Mariac C."/>
            <person name="Albertini E."/>
            <person name="Pupilli F."/>
            <person name="Ortiz J.P.A."/>
            <person name="Leblanc O."/>
        </authorList>
    </citation>
    <scope>NUCLEOTIDE SEQUENCE [LARGE SCALE GENOMIC DNA]</scope>
    <source>
        <strain evidence="2">R1</strain>
        <tissue evidence="2">Leaf</tissue>
    </source>
</reference>
<feature type="non-terminal residue" evidence="2">
    <location>
        <position position="1"/>
    </location>
</feature>
<organism evidence="2 3">
    <name type="scientific">Paspalum notatum var. saurae</name>
    <dbReference type="NCBI Taxonomy" id="547442"/>
    <lineage>
        <taxon>Eukaryota</taxon>
        <taxon>Viridiplantae</taxon>
        <taxon>Streptophyta</taxon>
        <taxon>Embryophyta</taxon>
        <taxon>Tracheophyta</taxon>
        <taxon>Spermatophyta</taxon>
        <taxon>Magnoliopsida</taxon>
        <taxon>Liliopsida</taxon>
        <taxon>Poales</taxon>
        <taxon>Poaceae</taxon>
        <taxon>PACMAD clade</taxon>
        <taxon>Panicoideae</taxon>
        <taxon>Andropogonodae</taxon>
        <taxon>Paspaleae</taxon>
        <taxon>Paspalinae</taxon>
        <taxon>Paspalum</taxon>
    </lineage>
</organism>
<evidence type="ECO:0000313" key="2">
    <source>
        <dbReference type="EMBL" id="WVZ84648.1"/>
    </source>
</evidence>
<dbReference type="AlphaFoldDB" id="A0AAQ3U3F1"/>
<dbReference type="EMBL" id="CP144751">
    <property type="protein sequence ID" value="WVZ84648.1"/>
    <property type="molecule type" value="Genomic_DNA"/>
</dbReference>
<evidence type="ECO:0000313" key="3">
    <source>
        <dbReference type="Proteomes" id="UP001341281"/>
    </source>
</evidence>
<keyword evidence="3" id="KW-1185">Reference proteome</keyword>
<feature type="compositionally biased region" description="Acidic residues" evidence="1">
    <location>
        <begin position="87"/>
        <end position="98"/>
    </location>
</feature>
<name>A0AAQ3U3F1_PASNO</name>
<evidence type="ECO:0000256" key="1">
    <source>
        <dbReference type="SAM" id="MobiDB-lite"/>
    </source>
</evidence>
<gene>
    <name evidence="2" type="ORF">U9M48_031655</name>
</gene>